<keyword evidence="2" id="KW-0496">Mitochondrion</keyword>
<proteinExistence type="predicted"/>
<evidence type="ECO:0000256" key="1">
    <source>
        <dbReference type="SAM" id="Phobius"/>
    </source>
</evidence>
<feature type="transmembrane region" description="Helical" evidence="1">
    <location>
        <begin position="44"/>
        <end position="68"/>
    </location>
</feature>
<gene>
    <name evidence="2" type="primary">COI</name>
</gene>
<feature type="transmembrane region" description="Helical" evidence="1">
    <location>
        <begin position="80"/>
        <end position="98"/>
    </location>
</feature>
<keyword evidence="1" id="KW-1133">Transmembrane helix</keyword>
<geneLocation type="mitochondrion" evidence="2"/>
<keyword evidence="1" id="KW-0812">Transmembrane</keyword>
<dbReference type="AlphaFoldDB" id="A0A0A8J945"/>
<reference evidence="2" key="1">
    <citation type="submission" date="2014-12" db="EMBL/GenBank/DDBJ databases">
        <title>The mitochondrial COI gene - A marker for phylogeny identification of Nephotettix nigropictus (Stal).</title>
        <authorList>
            <person name="Sreejith K."/>
            <person name="Sebastian C.D."/>
            <person name="Shanas S."/>
            <person name="Lazar K.V."/>
        </authorList>
    </citation>
    <scope>NUCLEOTIDE SEQUENCE</scope>
</reference>
<evidence type="ECO:0000313" key="2">
    <source>
        <dbReference type="EMBL" id="BAQ02528.1"/>
    </source>
</evidence>
<dbReference type="EMBL" id="LC015093">
    <property type="protein sequence ID" value="BAQ02528.1"/>
    <property type="molecule type" value="Genomic_DNA"/>
</dbReference>
<accession>A0A0A8J945</accession>
<keyword evidence="1" id="KW-0472">Membrane</keyword>
<organism evidence="2">
    <name type="scientific">Nephotettix nigropictus</name>
    <name type="common">Rice green leafhopper</name>
    <dbReference type="NCBI Taxonomy" id="1563985"/>
    <lineage>
        <taxon>Eukaryota</taxon>
        <taxon>Metazoa</taxon>
        <taxon>Ecdysozoa</taxon>
        <taxon>Arthropoda</taxon>
        <taxon>Hexapoda</taxon>
        <taxon>Insecta</taxon>
        <taxon>Pterygota</taxon>
        <taxon>Neoptera</taxon>
        <taxon>Paraneoptera</taxon>
        <taxon>Hemiptera</taxon>
        <taxon>Auchenorrhyncha</taxon>
        <taxon>Membracoidea</taxon>
        <taxon>Cicadellidae</taxon>
        <taxon>Deltocephalinae</taxon>
        <taxon>Chiasmini</taxon>
        <taxon>Nephotettix</taxon>
    </lineage>
</organism>
<name>A0A0A8J945_NEPNI</name>
<sequence length="99" mass="11385">MWTFTSFINITFNKIYCSNSGWNSLNSMPPPFKKYCSFSTKCSYINFFIALSSYFIILGAVNFISTVINMRPKNKYSSNSFVCMVCINVPMSLCFVWSV</sequence>
<protein>
    <submittedName>
        <fullName evidence="2">Cytochrome oxidase subunit I</fullName>
    </submittedName>
</protein>